<dbReference type="InterPro" id="IPR052336">
    <property type="entry name" value="MlaD_Phospholipid_Transporter"/>
</dbReference>
<dbReference type="RefSeq" id="WP_099383667.1">
    <property type="nucleotide sequence ID" value="NZ_PEBD01000010.1"/>
</dbReference>
<feature type="transmembrane region" description="Helical" evidence="1">
    <location>
        <begin position="12"/>
        <end position="34"/>
    </location>
</feature>
<proteinExistence type="predicted"/>
<gene>
    <name evidence="4" type="ORF">CSW57_15730</name>
</gene>
<keyword evidence="1" id="KW-0472">Membrane</keyword>
<dbReference type="PANTHER" id="PTHR33371">
    <property type="entry name" value="INTERMEMBRANE PHOSPHOLIPID TRANSPORT SYSTEM BINDING PROTEIN MLAD-RELATED"/>
    <property type="match status" value="1"/>
</dbReference>
<dbReference type="InterPro" id="IPR024516">
    <property type="entry name" value="Mce_C"/>
</dbReference>
<name>A0A2G3PHF8_WILMA</name>
<dbReference type="Pfam" id="PF11887">
    <property type="entry name" value="Mce4_CUP1"/>
    <property type="match status" value="1"/>
</dbReference>
<dbReference type="PANTHER" id="PTHR33371:SF17">
    <property type="entry name" value="MCE-FAMILY PROTEIN MCE1B"/>
    <property type="match status" value="1"/>
</dbReference>
<dbReference type="GO" id="GO:0051701">
    <property type="term" value="P:biological process involved in interaction with host"/>
    <property type="evidence" value="ECO:0007669"/>
    <property type="project" value="TreeGrafter"/>
</dbReference>
<evidence type="ECO:0000256" key="1">
    <source>
        <dbReference type="SAM" id="Phobius"/>
    </source>
</evidence>
<organism evidence="4 5">
    <name type="scientific">Williamsia marianensis</name>
    <dbReference type="NCBI Taxonomy" id="85044"/>
    <lineage>
        <taxon>Bacteria</taxon>
        <taxon>Bacillati</taxon>
        <taxon>Actinomycetota</taxon>
        <taxon>Actinomycetes</taxon>
        <taxon>Mycobacteriales</taxon>
        <taxon>Nocardiaceae</taxon>
        <taxon>Williamsia</taxon>
    </lineage>
</organism>
<reference evidence="4 5" key="1">
    <citation type="submission" date="2017-10" db="EMBL/GenBank/DDBJ databases">
        <title>The draft genome sequence of Williamsia sp. BULT 1.1 isolated from the semi-arid grassland soils from South Africa.</title>
        <authorList>
            <person name="Kabwe M.H."/>
            <person name="Govender N."/>
            <person name="Mutseka Lunga P."/>
            <person name="Vikram S."/>
            <person name="Makhalanyane T.P."/>
        </authorList>
    </citation>
    <scope>NUCLEOTIDE SEQUENCE [LARGE SCALE GENOMIC DNA]</scope>
    <source>
        <strain evidence="4 5">BULT 1.1</strain>
    </source>
</reference>
<comment type="caution">
    <text evidence="4">The sequence shown here is derived from an EMBL/GenBank/DDBJ whole genome shotgun (WGS) entry which is preliminary data.</text>
</comment>
<feature type="domain" description="Mce/MlaD" evidence="2">
    <location>
        <begin position="45"/>
        <end position="118"/>
    </location>
</feature>
<keyword evidence="1" id="KW-1133">Transmembrane helix</keyword>
<dbReference type="AlphaFoldDB" id="A0A2G3PHF8"/>
<dbReference type="InterPro" id="IPR003399">
    <property type="entry name" value="Mce/MlaD"/>
</dbReference>
<sequence length="353" mass="37868">MAVSRERAFRATVIKLGSFAVVMLLIFVVLVVVFSQYRGGSSFGYKATFTSASQLKPGSKVRIAGVEVGKVGSVGLNPDNEAVVEFDVNEKYRLPESARALIRYENLTGDRFLEIQEGTGDPSALIGDGGSIPIGQTEPALDLDKLLGGFKPLFRTLNPEEVNELSASLIQVFQGQGPALSELLRNTATFTDSLADRDQLIGEVIDNLNTTLGTIDADNAGFDSSLDQLQLLISGLDSQRNVIGEAVTNASEVTNDLNDVLATNRADLKSLITATGEVSDEVLKGEPYVRGLISRLPGDFKALSNLGSYGAWLQIWLCQVNLIFTAPGGQEIVWNNIDTTGVKQNPGGRCDPK</sequence>
<evidence type="ECO:0000313" key="5">
    <source>
        <dbReference type="Proteomes" id="UP000225108"/>
    </source>
</evidence>
<feature type="domain" description="Mammalian cell entry C-terminal" evidence="3">
    <location>
        <begin position="126"/>
        <end position="310"/>
    </location>
</feature>
<evidence type="ECO:0000259" key="3">
    <source>
        <dbReference type="Pfam" id="PF11887"/>
    </source>
</evidence>
<evidence type="ECO:0000259" key="2">
    <source>
        <dbReference type="Pfam" id="PF02470"/>
    </source>
</evidence>
<protein>
    <submittedName>
        <fullName evidence="4">Mammalian cell entry protein</fullName>
    </submittedName>
</protein>
<evidence type="ECO:0000313" key="4">
    <source>
        <dbReference type="EMBL" id="PHV65254.1"/>
    </source>
</evidence>
<accession>A0A2G3PHF8</accession>
<dbReference type="Pfam" id="PF02470">
    <property type="entry name" value="MlaD"/>
    <property type="match status" value="1"/>
</dbReference>
<dbReference type="EMBL" id="PEBD01000010">
    <property type="protein sequence ID" value="PHV65254.1"/>
    <property type="molecule type" value="Genomic_DNA"/>
</dbReference>
<dbReference type="NCBIfam" id="TIGR00996">
    <property type="entry name" value="Mtu_fam_mce"/>
    <property type="match status" value="1"/>
</dbReference>
<dbReference type="GO" id="GO:0005576">
    <property type="term" value="C:extracellular region"/>
    <property type="evidence" value="ECO:0007669"/>
    <property type="project" value="TreeGrafter"/>
</dbReference>
<dbReference type="InterPro" id="IPR005693">
    <property type="entry name" value="Mce"/>
</dbReference>
<dbReference type="Proteomes" id="UP000225108">
    <property type="component" value="Unassembled WGS sequence"/>
</dbReference>
<keyword evidence="1" id="KW-0812">Transmembrane</keyword>